<feature type="compositionally biased region" description="Low complexity" evidence="1">
    <location>
        <begin position="124"/>
        <end position="137"/>
    </location>
</feature>
<feature type="compositionally biased region" description="Basic and acidic residues" evidence="1">
    <location>
        <begin position="273"/>
        <end position="282"/>
    </location>
</feature>
<dbReference type="Proteomes" id="UP000023152">
    <property type="component" value="Unassembled WGS sequence"/>
</dbReference>
<comment type="caution">
    <text evidence="2">The sequence shown here is derived from an EMBL/GenBank/DDBJ whole genome shotgun (WGS) entry which is preliminary data.</text>
</comment>
<protein>
    <submittedName>
        <fullName evidence="2">Uncharacterized protein</fullName>
    </submittedName>
</protein>
<feature type="compositionally biased region" description="Polar residues" evidence="1">
    <location>
        <begin position="86"/>
        <end position="102"/>
    </location>
</feature>
<evidence type="ECO:0000256" key="1">
    <source>
        <dbReference type="SAM" id="MobiDB-lite"/>
    </source>
</evidence>
<sequence>MTDQKDEEEIHKVKSLTGLIRLVEKEKRFSTQNAGKLSTTDNNTQGSAGVSYYYVNAENKTEGPFTAAEIQDLYTSKKISDETPLMTKNSRSSSPDATSQPQPLKDIPTLYSKCTLAANMSKGTSSPKATTTATTPKQDVGGLPPVDFSDDEPPQTSAGTTAEDLLASEKVEVLLAHNHAHAKVDTQTNEERPVAGKEKEKETNNEAKGNSDNNNNNNSKGSSSPKNATTVETTSAKSTKSEHVNESASKHTNDTTTAHKPKSGDKQPNNTTKQDKKMDDKNVSASQAQNHSTDPQKQEAPHVQSAGGCCTIL</sequence>
<keyword evidence="3" id="KW-1185">Reference proteome</keyword>
<feature type="compositionally biased region" description="Basic and acidic residues" evidence="1">
    <location>
        <begin position="239"/>
        <end position="253"/>
    </location>
</feature>
<evidence type="ECO:0000313" key="3">
    <source>
        <dbReference type="Proteomes" id="UP000023152"/>
    </source>
</evidence>
<organism evidence="2 3">
    <name type="scientific">Reticulomyxa filosa</name>
    <dbReference type="NCBI Taxonomy" id="46433"/>
    <lineage>
        <taxon>Eukaryota</taxon>
        <taxon>Sar</taxon>
        <taxon>Rhizaria</taxon>
        <taxon>Retaria</taxon>
        <taxon>Foraminifera</taxon>
        <taxon>Monothalamids</taxon>
        <taxon>Reticulomyxidae</taxon>
        <taxon>Reticulomyxa</taxon>
    </lineage>
</organism>
<reference evidence="2 3" key="1">
    <citation type="journal article" date="2013" name="Curr. Biol.">
        <title>The Genome of the Foraminiferan Reticulomyxa filosa.</title>
        <authorList>
            <person name="Glockner G."/>
            <person name="Hulsmann N."/>
            <person name="Schleicher M."/>
            <person name="Noegel A.A."/>
            <person name="Eichinger L."/>
            <person name="Gallinger C."/>
            <person name="Pawlowski J."/>
            <person name="Sierra R."/>
            <person name="Euteneuer U."/>
            <person name="Pillet L."/>
            <person name="Moustafa A."/>
            <person name="Platzer M."/>
            <person name="Groth M."/>
            <person name="Szafranski K."/>
            <person name="Schliwa M."/>
        </authorList>
    </citation>
    <scope>NUCLEOTIDE SEQUENCE [LARGE SCALE GENOMIC DNA]</scope>
</reference>
<gene>
    <name evidence="2" type="ORF">RFI_30454</name>
</gene>
<name>X6LYF5_RETFI</name>
<feature type="region of interest" description="Disordered" evidence="1">
    <location>
        <begin position="76"/>
        <end position="313"/>
    </location>
</feature>
<dbReference type="EMBL" id="ASPP01026664">
    <property type="protein sequence ID" value="ETO06938.1"/>
    <property type="molecule type" value="Genomic_DNA"/>
</dbReference>
<dbReference type="AlphaFoldDB" id="X6LYF5"/>
<feature type="compositionally biased region" description="Polar residues" evidence="1">
    <location>
        <begin position="283"/>
        <end position="293"/>
    </location>
</feature>
<accession>X6LYF5</accession>
<proteinExistence type="predicted"/>
<feature type="compositionally biased region" description="Low complexity" evidence="1">
    <location>
        <begin position="206"/>
        <end position="227"/>
    </location>
</feature>
<feature type="compositionally biased region" description="Polar residues" evidence="1">
    <location>
        <begin position="228"/>
        <end position="238"/>
    </location>
</feature>
<feature type="compositionally biased region" description="Basic and acidic residues" evidence="1">
    <location>
        <begin position="189"/>
        <end position="205"/>
    </location>
</feature>
<evidence type="ECO:0000313" key="2">
    <source>
        <dbReference type="EMBL" id="ETO06938.1"/>
    </source>
</evidence>